<name>A0A117UV35_9SPHN</name>
<organism evidence="4 5">
    <name type="scientific">Novosphingobium fuchskuhlense</name>
    <dbReference type="NCBI Taxonomy" id="1117702"/>
    <lineage>
        <taxon>Bacteria</taxon>
        <taxon>Pseudomonadati</taxon>
        <taxon>Pseudomonadota</taxon>
        <taxon>Alphaproteobacteria</taxon>
        <taxon>Sphingomonadales</taxon>
        <taxon>Sphingomonadaceae</taxon>
        <taxon>Novosphingobium</taxon>
    </lineage>
</organism>
<dbReference type="GO" id="GO:0016491">
    <property type="term" value="F:oxidoreductase activity"/>
    <property type="evidence" value="ECO:0007669"/>
    <property type="project" value="UniProtKB-KW"/>
</dbReference>
<dbReference type="InterPro" id="IPR020904">
    <property type="entry name" value="Sc_DH/Rdtase_CS"/>
</dbReference>
<dbReference type="EMBL" id="LLZS01000007">
    <property type="protein sequence ID" value="KUR71411.1"/>
    <property type="molecule type" value="Genomic_DNA"/>
</dbReference>
<evidence type="ECO:0000313" key="4">
    <source>
        <dbReference type="EMBL" id="KUR71411.1"/>
    </source>
</evidence>
<evidence type="ECO:0000256" key="3">
    <source>
        <dbReference type="RuleBase" id="RU000363"/>
    </source>
</evidence>
<comment type="caution">
    <text evidence="4">The sequence shown here is derived from an EMBL/GenBank/DDBJ whole genome shotgun (WGS) entry which is preliminary data.</text>
</comment>
<evidence type="ECO:0000256" key="2">
    <source>
        <dbReference type="ARBA" id="ARBA00023002"/>
    </source>
</evidence>
<evidence type="ECO:0000256" key="1">
    <source>
        <dbReference type="ARBA" id="ARBA00006484"/>
    </source>
</evidence>
<dbReference type="OrthoDB" id="7191281at2"/>
<dbReference type="PANTHER" id="PTHR43391">
    <property type="entry name" value="RETINOL DEHYDROGENASE-RELATED"/>
    <property type="match status" value="1"/>
</dbReference>
<accession>A0A117UV35</accession>
<dbReference type="PROSITE" id="PS00061">
    <property type="entry name" value="ADH_SHORT"/>
    <property type="match status" value="1"/>
</dbReference>
<keyword evidence="2" id="KW-0560">Oxidoreductase</keyword>
<evidence type="ECO:0000313" key="5">
    <source>
        <dbReference type="Proteomes" id="UP000058012"/>
    </source>
</evidence>
<reference evidence="4 5" key="1">
    <citation type="submission" date="2015-10" db="EMBL/GenBank/DDBJ databases">
        <title>Draft genome sequence of Novosphingobium fuchskuhlense DSM 25065 isolated from a surface water sample of the southwest basin of Lake Grosse Fuchskuhle.</title>
        <authorList>
            <person name="Ruckert C."/>
            <person name="Winkler A."/>
            <person name="Glaeser J."/>
            <person name="Grossart H.-P."/>
            <person name="Kalinowski J."/>
            <person name="Glaeser S."/>
        </authorList>
    </citation>
    <scope>NUCLEOTIDE SEQUENCE [LARGE SCALE GENOMIC DNA]</scope>
    <source>
        <strain evidence="4 5">FNE08-7</strain>
    </source>
</reference>
<dbReference type="STRING" id="1117702.AQZ52_12280"/>
<dbReference type="PRINTS" id="PR00080">
    <property type="entry name" value="SDRFAMILY"/>
</dbReference>
<dbReference type="Proteomes" id="UP000058012">
    <property type="component" value="Unassembled WGS sequence"/>
</dbReference>
<dbReference type="InterPro" id="IPR036291">
    <property type="entry name" value="NAD(P)-bd_dom_sf"/>
</dbReference>
<comment type="similarity">
    <text evidence="1 3">Belongs to the short-chain dehydrogenases/reductases (SDR) family.</text>
</comment>
<dbReference type="PRINTS" id="PR00081">
    <property type="entry name" value="GDHRDH"/>
</dbReference>
<proteinExistence type="inferred from homology"/>
<dbReference type="SUPFAM" id="SSF51735">
    <property type="entry name" value="NAD(P)-binding Rossmann-fold domains"/>
    <property type="match status" value="1"/>
</dbReference>
<dbReference type="Pfam" id="PF00106">
    <property type="entry name" value="adh_short"/>
    <property type="match status" value="1"/>
</dbReference>
<dbReference type="FunFam" id="3.40.50.720:FF:000084">
    <property type="entry name" value="Short-chain dehydrogenase reductase"/>
    <property type="match status" value="1"/>
</dbReference>
<dbReference type="InterPro" id="IPR002347">
    <property type="entry name" value="SDR_fam"/>
</dbReference>
<evidence type="ECO:0008006" key="6">
    <source>
        <dbReference type="Google" id="ProtNLM"/>
    </source>
</evidence>
<dbReference type="AlphaFoldDB" id="A0A117UV35"/>
<dbReference type="PANTHER" id="PTHR43391:SF12">
    <property type="entry name" value="OXIDOREDUCTASE EPHD-RELATED"/>
    <property type="match status" value="1"/>
</dbReference>
<protein>
    <recommendedName>
        <fullName evidence="6">Short-chain dehydrogenase</fullName>
    </recommendedName>
</protein>
<dbReference type="CDD" id="cd05233">
    <property type="entry name" value="SDR_c"/>
    <property type="match status" value="1"/>
</dbReference>
<keyword evidence="5" id="KW-1185">Reference proteome</keyword>
<dbReference type="RefSeq" id="WP_067911071.1">
    <property type="nucleotide sequence ID" value="NZ_KQ954245.1"/>
</dbReference>
<gene>
    <name evidence="4" type="ORF">AQZ52_12280</name>
</gene>
<dbReference type="Gene3D" id="3.40.50.720">
    <property type="entry name" value="NAD(P)-binding Rossmann-like Domain"/>
    <property type="match status" value="1"/>
</dbReference>
<sequence length="278" mass="29519">MRSFHEKRAFVTGGASGIGLGIVKALAKRGAFVVIADLRPDHIDHALVEVREGGFASSVAALTLDVTDRAAFSAVAERMDVELGGIDILVNNAEVGVEGPVLEAGYADWDYGLGVNLGGVVNGLQSFLPSMIAHGRGGHVVNVSSLAATVRMPANFAIYAAGKAAVLNLSENMREELAAKGIGVSVLCPAFVRSNIHEAALNRPAHLREGSGFAQSEATLLERPPGNDWMDPETVGEIVADGILENRLHIVTHGEFREKMRERNEALMDAVPQAAFQY</sequence>